<feature type="domain" description="Peptidase S1" evidence="6">
    <location>
        <begin position="1"/>
        <end position="238"/>
    </location>
</feature>
<evidence type="ECO:0000259" key="6">
    <source>
        <dbReference type="PROSITE" id="PS50240"/>
    </source>
</evidence>
<dbReference type="InterPro" id="IPR033116">
    <property type="entry name" value="TRYPSIN_SER"/>
</dbReference>
<dbReference type="GO" id="GO:0004252">
    <property type="term" value="F:serine-type endopeptidase activity"/>
    <property type="evidence" value="ECO:0007669"/>
    <property type="project" value="InterPro"/>
</dbReference>
<dbReference type="InterPro" id="IPR018114">
    <property type="entry name" value="TRYPSIN_HIS"/>
</dbReference>
<dbReference type="PRINTS" id="PR00722">
    <property type="entry name" value="CHYMOTRYPSIN"/>
</dbReference>
<dbReference type="PANTHER" id="PTHR24252:SF21">
    <property type="entry name" value="TRANSMEMBRANE SERINE PROTEASE 12"/>
    <property type="match status" value="1"/>
</dbReference>
<evidence type="ECO:0000256" key="3">
    <source>
        <dbReference type="ARBA" id="ARBA00022825"/>
    </source>
</evidence>
<dbReference type="Gene3D" id="2.40.10.10">
    <property type="entry name" value="Trypsin-like serine proteases"/>
    <property type="match status" value="2"/>
</dbReference>
<dbReference type="InterPro" id="IPR001314">
    <property type="entry name" value="Peptidase_S1A"/>
</dbReference>
<evidence type="ECO:0000313" key="7">
    <source>
        <dbReference type="EMBL" id="NWR77588.1"/>
    </source>
</evidence>
<keyword evidence="8" id="KW-1185">Reference proteome</keyword>
<feature type="non-terminal residue" evidence="7">
    <location>
        <position position="238"/>
    </location>
</feature>
<keyword evidence="2 5" id="KW-0378">Hydrolase</keyword>
<protein>
    <submittedName>
        <fullName evidence="7">TMPSC protease</fullName>
    </submittedName>
</protein>
<dbReference type="SUPFAM" id="SSF50494">
    <property type="entry name" value="Trypsin-like serine proteases"/>
    <property type="match status" value="1"/>
</dbReference>
<dbReference type="EMBL" id="VYZI01000487">
    <property type="protein sequence ID" value="NWR77588.1"/>
    <property type="molecule type" value="Genomic_DNA"/>
</dbReference>
<dbReference type="Proteomes" id="UP000517892">
    <property type="component" value="Unassembled WGS sequence"/>
</dbReference>
<dbReference type="SMART" id="SM00020">
    <property type="entry name" value="Tryp_SPc"/>
    <property type="match status" value="1"/>
</dbReference>
<dbReference type="AlphaFoldDB" id="A0A7K5A429"/>
<dbReference type="OrthoDB" id="10051896at2759"/>
<evidence type="ECO:0000256" key="1">
    <source>
        <dbReference type="ARBA" id="ARBA00022670"/>
    </source>
</evidence>
<evidence type="ECO:0000256" key="4">
    <source>
        <dbReference type="ARBA" id="ARBA00023157"/>
    </source>
</evidence>
<name>A0A7K5A429_9AVES</name>
<organism evidence="7 8">
    <name type="scientific">Centropus unirufus</name>
    <dbReference type="NCBI Taxonomy" id="1118519"/>
    <lineage>
        <taxon>Eukaryota</taxon>
        <taxon>Metazoa</taxon>
        <taxon>Chordata</taxon>
        <taxon>Craniata</taxon>
        <taxon>Vertebrata</taxon>
        <taxon>Euteleostomi</taxon>
        <taxon>Archelosauria</taxon>
        <taxon>Archosauria</taxon>
        <taxon>Dinosauria</taxon>
        <taxon>Saurischia</taxon>
        <taxon>Theropoda</taxon>
        <taxon>Coelurosauria</taxon>
        <taxon>Aves</taxon>
        <taxon>Neognathae</taxon>
        <taxon>Neoaves</taxon>
        <taxon>Otidimorphae</taxon>
        <taxon>Cuculiformes</taxon>
        <taxon>Centropidae</taxon>
        <taxon>Centropus</taxon>
    </lineage>
</organism>
<gene>
    <name evidence="7" type="primary">Tmprss12</name>
    <name evidence="7" type="ORF">CENUNI_R14060</name>
</gene>
<keyword evidence="3 5" id="KW-0720">Serine protease</keyword>
<sequence>IVGGQEAQSGAWPWAVSLQRSQARGRFRHVCGGVLLNRSSVLTAAHCTTGRMDLYSWRAILGMRSLWKHGKQSAKRTIRSITVHPRFNRETFENDLALFELSSAVRYSDYIQPICLLPTDLTPAIDNQTECYIIGWGRTAEKGTMSSVLKEARVEIIPSSVCNSSAAYGGLVDKNMICAGSPFGGTDTCQGDSGGPLACHQPCTNRYYLIGIASFGIGCGQPKFPGIYVRISQYHQWI</sequence>
<dbReference type="InterPro" id="IPR009003">
    <property type="entry name" value="Peptidase_S1_PA"/>
</dbReference>
<dbReference type="FunFam" id="2.40.10.10:FF:000003">
    <property type="entry name" value="Transmembrane serine protease 3"/>
    <property type="match status" value="1"/>
</dbReference>
<keyword evidence="4" id="KW-1015">Disulfide bond</keyword>
<dbReference type="CDD" id="cd00190">
    <property type="entry name" value="Tryp_SPc"/>
    <property type="match status" value="1"/>
</dbReference>
<reference evidence="7 8" key="1">
    <citation type="submission" date="2019-09" db="EMBL/GenBank/DDBJ databases">
        <title>Bird 10,000 Genomes (B10K) Project - Family phase.</title>
        <authorList>
            <person name="Zhang G."/>
        </authorList>
    </citation>
    <scope>NUCLEOTIDE SEQUENCE [LARGE SCALE GENOMIC DNA]</scope>
    <source>
        <strain evidence="7">B10K-DU-017-25</strain>
        <tissue evidence="7">Mixed tissue sample</tissue>
    </source>
</reference>
<dbReference type="PROSITE" id="PS00135">
    <property type="entry name" value="TRYPSIN_SER"/>
    <property type="match status" value="1"/>
</dbReference>
<dbReference type="PANTHER" id="PTHR24252">
    <property type="entry name" value="ACROSIN-RELATED"/>
    <property type="match status" value="1"/>
</dbReference>
<dbReference type="InterPro" id="IPR001254">
    <property type="entry name" value="Trypsin_dom"/>
</dbReference>
<evidence type="ECO:0000313" key="8">
    <source>
        <dbReference type="Proteomes" id="UP000517892"/>
    </source>
</evidence>
<evidence type="ECO:0000256" key="2">
    <source>
        <dbReference type="ARBA" id="ARBA00022801"/>
    </source>
</evidence>
<evidence type="ECO:0000256" key="5">
    <source>
        <dbReference type="RuleBase" id="RU363034"/>
    </source>
</evidence>
<comment type="caution">
    <text evidence="7">The sequence shown here is derived from an EMBL/GenBank/DDBJ whole genome shotgun (WGS) entry which is preliminary data.</text>
</comment>
<keyword evidence="1 5" id="KW-0645">Protease</keyword>
<accession>A0A7K5A429</accession>
<dbReference type="InterPro" id="IPR043504">
    <property type="entry name" value="Peptidase_S1_PA_chymotrypsin"/>
</dbReference>
<feature type="non-terminal residue" evidence="7">
    <location>
        <position position="1"/>
    </location>
</feature>
<dbReference type="Pfam" id="PF00089">
    <property type="entry name" value="Trypsin"/>
    <property type="match status" value="1"/>
</dbReference>
<dbReference type="GO" id="GO:0006508">
    <property type="term" value="P:proteolysis"/>
    <property type="evidence" value="ECO:0007669"/>
    <property type="project" value="UniProtKB-KW"/>
</dbReference>
<proteinExistence type="predicted"/>
<dbReference type="PROSITE" id="PS00134">
    <property type="entry name" value="TRYPSIN_HIS"/>
    <property type="match status" value="1"/>
</dbReference>
<dbReference type="PROSITE" id="PS50240">
    <property type="entry name" value="TRYPSIN_DOM"/>
    <property type="match status" value="1"/>
</dbReference>